<dbReference type="EMBL" id="JH993034">
    <property type="protein sequence ID" value="EKX40050.1"/>
    <property type="molecule type" value="Genomic_DNA"/>
</dbReference>
<dbReference type="HOGENOM" id="CLU_1457122_0_0_1"/>
<accession>L1IW27</accession>
<reference evidence="3" key="2">
    <citation type="submission" date="2012-11" db="EMBL/GenBank/DDBJ databases">
        <authorList>
            <person name="Kuo A."/>
            <person name="Curtis B.A."/>
            <person name="Tanifuji G."/>
            <person name="Burki F."/>
            <person name="Gruber A."/>
            <person name="Irimia M."/>
            <person name="Maruyama S."/>
            <person name="Arias M.C."/>
            <person name="Ball S.G."/>
            <person name="Gile G.H."/>
            <person name="Hirakawa Y."/>
            <person name="Hopkins J.F."/>
            <person name="Rensing S.A."/>
            <person name="Schmutz J."/>
            <person name="Symeonidi A."/>
            <person name="Elias M."/>
            <person name="Eveleigh R.J."/>
            <person name="Herman E.K."/>
            <person name="Klute M.J."/>
            <person name="Nakayama T."/>
            <person name="Obornik M."/>
            <person name="Reyes-Prieto A."/>
            <person name="Armbrust E.V."/>
            <person name="Aves S.J."/>
            <person name="Beiko R.G."/>
            <person name="Coutinho P."/>
            <person name="Dacks J.B."/>
            <person name="Durnford D.G."/>
            <person name="Fast N.M."/>
            <person name="Green B.R."/>
            <person name="Grisdale C."/>
            <person name="Hempe F."/>
            <person name="Henrissat B."/>
            <person name="Hoppner M.P."/>
            <person name="Ishida K.-I."/>
            <person name="Kim E."/>
            <person name="Koreny L."/>
            <person name="Kroth P.G."/>
            <person name="Liu Y."/>
            <person name="Malik S.-B."/>
            <person name="Maier U.G."/>
            <person name="McRose D."/>
            <person name="Mock T."/>
            <person name="Neilson J.A."/>
            <person name="Onodera N.T."/>
            <person name="Poole A.M."/>
            <person name="Pritham E.J."/>
            <person name="Richards T.A."/>
            <person name="Rocap G."/>
            <person name="Roy S.W."/>
            <person name="Sarai C."/>
            <person name="Schaack S."/>
            <person name="Shirato S."/>
            <person name="Slamovits C.H."/>
            <person name="Spencer D.F."/>
            <person name="Suzuki S."/>
            <person name="Worden A.Z."/>
            <person name="Zauner S."/>
            <person name="Barry K."/>
            <person name="Bell C."/>
            <person name="Bharti A.K."/>
            <person name="Crow J.A."/>
            <person name="Grimwood J."/>
            <person name="Kramer R."/>
            <person name="Lindquist E."/>
            <person name="Lucas S."/>
            <person name="Salamov A."/>
            <person name="McFadden G.I."/>
            <person name="Lane C.E."/>
            <person name="Keeling P.J."/>
            <person name="Gray M.W."/>
            <person name="Grigoriev I.V."/>
            <person name="Archibald J.M."/>
        </authorList>
    </citation>
    <scope>NUCLEOTIDE SEQUENCE</scope>
    <source>
        <strain evidence="3">CCMP2712</strain>
    </source>
</reference>
<name>L1IW27_GUITC</name>
<dbReference type="GeneID" id="17296860"/>
<proteinExistence type="predicted"/>
<organism evidence="1">
    <name type="scientific">Guillardia theta (strain CCMP2712)</name>
    <name type="common">Cryptophyte</name>
    <dbReference type="NCBI Taxonomy" id="905079"/>
    <lineage>
        <taxon>Eukaryota</taxon>
        <taxon>Cryptophyceae</taxon>
        <taxon>Pyrenomonadales</taxon>
        <taxon>Geminigeraceae</taxon>
        <taxon>Guillardia</taxon>
    </lineage>
</organism>
<reference evidence="2" key="3">
    <citation type="submission" date="2015-06" db="UniProtKB">
        <authorList>
            <consortium name="EnsemblProtists"/>
        </authorList>
    </citation>
    <scope>IDENTIFICATION</scope>
</reference>
<evidence type="ECO:0000313" key="3">
    <source>
        <dbReference type="Proteomes" id="UP000011087"/>
    </source>
</evidence>
<keyword evidence="3" id="KW-1185">Reference proteome</keyword>
<dbReference type="EnsemblProtists" id="EKX40050">
    <property type="protein sequence ID" value="EKX40050"/>
    <property type="gene ID" value="GUITHDRAFT_154224"/>
</dbReference>
<evidence type="ECO:0000313" key="2">
    <source>
        <dbReference type="EnsemblProtists" id="EKX40050"/>
    </source>
</evidence>
<dbReference type="Proteomes" id="UP000011087">
    <property type="component" value="Unassembled WGS sequence"/>
</dbReference>
<dbReference type="AlphaFoldDB" id="L1IW27"/>
<reference evidence="1 3" key="1">
    <citation type="journal article" date="2012" name="Nature">
        <title>Algal genomes reveal evolutionary mosaicism and the fate of nucleomorphs.</title>
        <authorList>
            <consortium name="DOE Joint Genome Institute"/>
            <person name="Curtis B.A."/>
            <person name="Tanifuji G."/>
            <person name="Burki F."/>
            <person name="Gruber A."/>
            <person name="Irimia M."/>
            <person name="Maruyama S."/>
            <person name="Arias M.C."/>
            <person name="Ball S.G."/>
            <person name="Gile G.H."/>
            <person name="Hirakawa Y."/>
            <person name="Hopkins J.F."/>
            <person name="Kuo A."/>
            <person name="Rensing S.A."/>
            <person name="Schmutz J."/>
            <person name="Symeonidi A."/>
            <person name="Elias M."/>
            <person name="Eveleigh R.J."/>
            <person name="Herman E.K."/>
            <person name="Klute M.J."/>
            <person name="Nakayama T."/>
            <person name="Obornik M."/>
            <person name="Reyes-Prieto A."/>
            <person name="Armbrust E.V."/>
            <person name="Aves S.J."/>
            <person name="Beiko R.G."/>
            <person name="Coutinho P."/>
            <person name="Dacks J.B."/>
            <person name="Durnford D.G."/>
            <person name="Fast N.M."/>
            <person name="Green B.R."/>
            <person name="Grisdale C.J."/>
            <person name="Hempel F."/>
            <person name="Henrissat B."/>
            <person name="Hoppner M.P."/>
            <person name="Ishida K."/>
            <person name="Kim E."/>
            <person name="Koreny L."/>
            <person name="Kroth P.G."/>
            <person name="Liu Y."/>
            <person name="Malik S.B."/>
            <person name="Maier U.G."/>
            <person name="McRose D."/>
            <person name="Mock T."/>
            <person name="Neilson J.A."/>
            <person name="Onodera N.T."/>
            <person name="Poole A.M."/>
            <person name="Pritham E.J."/>
            <person name="Richards T.A."/>
            <person name="Rocap G."/>
            <person name="Roy S.W."/>
            <person name="Sarai C."/>
            <person name="Schaack S."/>
            <person name="Shirato S."/>
            <person name="Slamovits C.H."/>
            <person name="Spencer D.F."/>
            <person name="Suzuki S."/>
            <person name="Worden A.Z."/>
            <person name="Zauner S."/>
            <person name="Barry K."/>
            <person name="Bell C."/>
            <person name="Bharti A.K."/>
            <person name="Crow J.A."/>
            <person name="Grimwood J."/>
            <person name="Kramer R."/>
            <person name="Lindquist E."/>
            <person name="Lucas S."/>
            <person name="Salamov A."/>
            <person name="McFadden G.I."/>
            <person name="Lane C.E."/>
            <person name="Keeling P.J."/>
            <person name="Gray M.W."/>
            <person name="Grigoriev I.V."/>
            <person name="Archibald J.M."/>
        </authorList>
    </citation>
    <scope>NUCLEOTIDE SEQUENCE</scope>
    <source>
        <strain evidence="1 3">CCMP2712</strain>
    </source>
</reference>
<protein>
    <submittedName>
        <fullName evidence="1 2">Uncharacterized protein</fullName>
    </submittedName>
</protein>
<dbReference type="KEGG" id="gtt:GUITHDRAFT_154224"/>
<dbReference type="PaxDb" id="55529-EKX40050"/>
<evidence type="ECO:0000313" key="1">
    <source>
        <dbReference type="EMBL" id="EKX40050.1"/>
    </source>
</evidence>
<gene>
    <name evidence="1" type="ORF">GUITHDRAFT_154224</name>
</gene>
<dbReference type="RefSeq" id="XP_005827030.1">
    <property type="nucleotide sequence ID" value="XM_005826973.1"/>
</dbReference>
<dbReference type="OrthoDB" id="10657882at2759"/>
<sequence>MDDTLTVTKPLRAFLTEYHKNYVTERALVSQNQLLPRAGKRPEVMINKQFSRDVPNLLRINGHPCAGETPEDKIRFAYDNIVRAVDGNTEKAQRITLVANQNLGIFMYELLVKANSHRKDVVVMQVGEHHLDVRTMRRGIVIVFEALFRLQKNDSIELEGDVVKGFAKVDFVHKNVSFRFSKPKSS</sequence>